<dbReference type="STRING" id="1563157.AQS70_20600"/>
<evidence type="ECO:0000313" key="1">
    <source>
        <dbReference type="EMBL" id="KQB54788.1"/>
    </source>
</evidence>
<evidence type="ECO:0000313" key="2">
    <source>
        <dbReference type="Proteomes" id="UP000050342"/>
    </source>
</evidence>
<accession>A0A0N8VT06</accession>
<protein>
    <submittedName>
        <fullName evidence="1">Uncharacterized protein</fullName>
    </submittedName>
</protein>
<organism evidence="1 2">
    <name type="scientific">Pseudomonas endophytica</name>
    <dbReference type="NCBI Taxonomy" id="1563157"/>
    <lineage>
        <taxon>Bacteria</taxon>
        <taxon>Pseudomonadati</taxon>
        <taxon>Pseudomonadota</taxon>
        <taxon>Gammaproteobacteria</taxon>
        <taxon>Pseudomonadales</taxon>
        <taxon>Pseudomonadaceae</taxon>
        <taxon>Pseudomonas</taxon>
    </lineage>
</organism>
<dbReference type="OrthoDB" id="9960893at2"/>
<sequence length="67" mass="7759">MQVQVPYTAIEFHYFKSGVSLRYCAEMGVYEEHDNFVITVRPLGQLFTLIDEPAVGPGFDEDDFFYD</sequence>
<gene>
    <name evidence="1" type="ORF">AQS70_20600</name>
</gene>
<keyword evidence="2" id="KW-1185">Reference proteome</keyword>
<reference evidence="1 2" key="1">
    <citation type="submission" date="2015-10" db="EMBL/GenBank/DDBJ databases">
        <title>Pseudomonas helleri sp. nov. and Pseudomonas weihenstephanensis sp. nov., isolated from raw cows milk.</title>
        <authorList>
            <person name="Von Neubeck M."/>
            <person name="Huptas C."/>
            <person name="Wenning M."/>
            <person name="Scherer S."/>
        </authorList>
    </citation>
    <scope>NUCLEOTIDE SEQUENCE [LARGE SCALE GENOMIC DNA]</scope>
    <source>
        <strain evidence="1 2">BSTT44</strain>
    </source>
</reference>
<proteinExistence type="predicted"/>
<dbReference type="Proteomes" id="UP000050342">
    <property type="component" value="Unassembled WGS sequence"/>
</dbReference>
<dbReference type="RefSeq" id="WP_055101810.1">
    <property type="nucleotide sequence ID" value="NZ_LLWH01000047.1"/>
</dbReference>
<name>A0A0N8VT06_9PSED</name>
<comment type="caution">
    <text evidence="1">The sequence shown here is derived from an EMBL/GenBank/DDBJ whole genome shotgun (WGS) entry which is preliminary data.</text>
</comment>
<dbReference type="AlphaFoldDB" id="A0A0N8VT06"/>
<dbReference type="EMBL" id="LLWH01000047">
    <property type="protein sequence ID" value="KQB54788.1"/>
    <property type="molecule type" value="Genomic_DNA"/>
</dbReference>